<dbReference type="InterPro" id="IPR050534">
    <property type="entry name" value="Coronavir_polyprotein_1ab"/>
</dbReference>
<dbReference type="GO" id="GO:0017116">
    <property type="term" value="F:single-stranded DNA helicase activity"/>
    <property type="evidence" value="ECO:0007669"/>
    <property type="project" value="TreeGrafter"/>
</dbReference>
<dbReference type="InterPro" id="IPR029493">
    <property type="entry name" value="RecD2-like_HHH"/>
</dbReference>
<evidence type="ECO:0000256" key="1">
    <source>
        <dbReference type="ARBA" id="ARBA00022741"/>
    </source>
</evidence>
<name>A0A426DMT9_9FIRM</name>
<organism evidence="7 8">
    <name type="scientific">Schaedlerella arabinosiphila</name>
    <dbReference type="NCBI Taxonomy" id="2044587"/>
    <lineage>
        <taxon>Bacteria</taxon>
        <taxon>Bacillati</taxon>
        <taxon>Bacillota</taxon>
        <taxon>Clostridia</taxon>
        <taxon>Lachnospirales</taxon>
        <taxon>Lachnospiraceae</taxon>
        <taxon>Schaedlerella</taxon>
    </lineage>
</organism>
<evidence type="ECO:0000259" key="5">
    <source>
        <dbReference type="Pfam" id="PF14490"/>
    </source>
</evidence>
<dbReference type="Pfam" id="PF13245">
    <property type="entry name" value="AAA_19"/>
    <property type="match status" value="1"/>
</dbReference>
<comment type="catalytic activity">
    <reaction evidence="3">
        <text>ATP + H2O = ADP + phosphate + H(+)</text>
        <dbReference type="Rhea" id="RHEA:13065"/>
        <dbReference type="ChEBI" id="CHEBI:15377"/>
        <dbReference type="ChEBI" id="CHEBI:15378"/>
        <dbReference type="ChEBI" id="CHEBI:30616"/>
        <dbReference type="ChEBI" id="CHEBI:43474"/>
        <dbReference type="ChEBI" id="CHEBI:456216"/>
        <dbReference type="EC" id="5.6.2.3"/>
    </reaction>
</comment>
<keyword evidence="1 3" id="KW-0547">Nucleotide-binding</keyword>
<evidence type="ECO:0000256" key="2">
    <source>
        <dbReference type="ARBA" id="ARBA00022840"/>
    </source>
</evidence>
<keyword evidence="3" id="KW-0413">Isomerase</keyword>
<dbReference type="Proteomes" id="UP000274920">
    <property type="component" value="Unassembled WGS sequence"/>
</dbReference>
<dbReference type="GO" id="GO:0043139">
    <property type="term" value="F:5'-3' DNA helicase activity"/>
    <property type="evidence" value="ECO:0007669"/>
    <property type="project" value="UniProtKB-UniRule"/>
</dbReference>
<dbReference type="InterPro" id="IPR041451">
    <property type="entry name" value="RecD2_SH13"/>
</dbReference>
<dbReference type="GO" id="GO:0006310">
    <property type="term" value="P:DNA recombination"/>
    <property type="evidence" value="ECO:0007669"/>
    <property type="project" value="InterPro"/>
</dbReference>
<dbReference type="AlphaFoldDB" id="A0A426DMT9"/>
<keyword evidence="3 7" id="KW-0347">Helicase</keyword>
<dbReference type="GO" id="GO:0016887">
    <property type="term" value="F:ATP hydrolysis activity"/>
    <property type="evidence" value="ECO:0007669"/>
    <property type="project" value="RHEA"/>
</dbReference>
<dbReference type="InterPro" id="IPR027785">
    <property type="entry name" value="UvrD-like_helicase_C"/>
</dbReference>
<dbReference type="InterPro" id="IPR010994">
    <property type="entry name" value="RuvA_2-like"/>
</dbReference>
<dbReference type="GO" id="GO:0009338">
    <property type="term" value="C:exodeoxyribonuclease V complex"/>
    <property type="evidence" value="ECO:0007669"/>
    <property type="project" value="TreeGrafter"/>
</dbReference>
<dbReference type="GO" id="GO:0003677">
    <property type="term" value="F:DNA binding"/>
    <property type="evidence" value="ECO:0007669"/>
    <property type="project" value="UniProtKB-UniRule"/>
</dbReference>
<comment type="function">
    <text evidence="3">DNA-dependent ATPase and ATP-dependent 5'-3' DNA helicase. Has no activity on blunt DNA or DNA with 3'-overhangs, requires at least 10 bases of 5'-ssDNA for helicase activity.</text>
</comment>
<feature type="binding site" evidence="3">
    <location>
        <begin position="356"/>
        <end position="360"/>
    </location>
    <ligand>
        <name>ATP</name>
        <dbReference type="ChEBI" id="CHEBI:30616"/>
    </ligand>
</feature>
<dbReference type="SUPFAM" id="SSF47781">
    <property type="entry name" value="RuvA domain 2-like"/>
    <property type="match status" value="1"/>
</dbReference>
<dbReference type="PANTHER" id="PTHR43788:SF6">
    <property type="entry name" value="DNA HELICASE B"/>
    <property type="match status" value="1"/>
</dbReference>
<dbReference type="Gene3D" id="3.40.50.300">
    <property type="entry name" value="P-loop containing nucleotide triphosphate hydrolases"/>
    <property type="match status" value="2"/>
</dbReference>
<keyword evidence="3" id="KW-0238">DNA-binding</keyword>
<sequence length="744" mass="84016">MRCRYVNKIFLSEENGFTVAVYSTSDESVPLSARNKYLESRNIIGFTAVGYNLPLTNTIELEMEGDWENGSHGLQLKVDSFMEIVPRTKAGIIGYLSSGAIKGVKQRTAEAIYQQFGLQTLDVIEKSPEKLLSIRGISERKLREIVECYGQNQVFRELMTFLAPYKVTPKKVNMILKTFHEESVRIIQNRPYMLCAVKGFGFLTVDAIGRQLCMTLNDPMRISGCISYILHEAMKEGHLYLTQETLMDKTLTLLNKDLTVPAVIEQDVSRVLYQLVMQQSIVVDHEKVYIFQQYEEERLTALMIAKRIQTARQPFPIENELEQAQQVLGITLSERQKQAVRMVFESPLSIITGGPGTGKTTVLKVILYIHGLKCKTSVQLMAPTGRAARRMAESTGKEDASTMHMALGLLGGSDYNLGFQYLEAEFLNIDEVSMVDMHLAYEFFSRVKDSARVLLLGDVDQLPSVGAGDVFRQLIGCGLIPVTVLDMVYRQGASSNIPVNANLIQQNRTNLFMGEDFIFVPCDGTEPTAEMVKKLYLEEVQKYGLEQVQILTSYRVKTAAGVVELNRTLEDLINPPAAGKNELAIGKDVFRVGDKILQNKNTDLVSNGDMGIIQDIYEDSDENQKVQILFSENRVVRYEREQMEMVEHANAITIHKSQGSEYPVVIIPCVKAFYTMLKRNILYTAITRAKCKVYLVGDWNAVCQCIHTDDSGKRNTVLGQRIQRYYNAEQRQKAEEMEQMKLAV</sequence>
<reference evidence="7" key="1">
    <citation type="submission" date="2018-10" db="EMBL/GenBank/DDBJ databases">
        <title>Schaedlerella arabinophila gen. nov. sp. nov., isolated from the mouse intestinal tract and comparative analysis with the genome of the closely related altered Schaedler flora strain ASF502.</title>
        <authorList>
            <person name="Miyake S."/>
            <person name="Soh M."/>
            <person name="Seedorf H."/>
        </authorList>
    </citation>
    <scope>NUCLEOTIDE SEQUENCE [LARGE SCALE GENOMIC DNA]</scope>
    <source>
        <strain evidence="7">DSM 106076</strain>
    </source>
</reference>
<keyword evidence="8" id="KW-1185">Reference proteome</keyword>
<feature type="domain" description="UvrD-like helicase C-terminal" evidence="4">
    <location>
        <begin position="648"/>
        <end position="696"/>
    </location>
</feature>
<dbReference type="Pfam" id="PF14490">
    <property type="entry name" value="HHH_RecD2"/>
    <property type="match status" value="1"/>
</dbReference>
<dbReference type="Pfam" id="PF18335">
    <property type="entry name" value="SH3_13"/>
    <property type="match status" value="1"/>
</dbReference>
<accession>A0A426DMT9</accession>
<dbReference type="Gene3D" id="1.10.10.2220">
    <property type="match status" value="1"/>
</dbReference>
<feature type="domain" description="ATP-dependent RecD2 DNA helicase SH3" evidence="6">
    <location>
        <begin position="565"/>
        <end position="630"/>
    </location>
</feature>
<comment type="caution">
    <text evidence="7">The sequence shown here is derived from an EMBL/GenBank/DDBJ whole genome shotgun (WGS) entry which is preliminary data.</text>
</comment>
<dbReference type="NCBIfam" id="TIGR01448">
    <property type="entry name" value="recD_rel"/>
    <property type="match status" value="1"/>
</dbReference>
<dbReference type="PANTHER" id="PTHR43788">
    <property type="entry name" value="DNA2/NAM7 HELICASE FAMILY MEMBER"/>
    <property type="match status" value="1"/>
</dbReference>
<evidence type="ECO:0000256" key="3">
    <source>
        <dbReference type="HAMAP-Rule" id="MF_01488"/>
    </source>
</evidence>
<evidence type="ECO:0000259" key="6">
    <source>
        <dbReference type="Pfam" id="PF18335"/>
    </source>
</evidence>
<evidence type="ECO:0000259" key="4">
    <source>
        <dbReference type="Pfam" id="PF13538"/>
    </source>
</evidence>
<proteinExistence type="inferred from homology"/>
<dbReference type="InterPro" id="IPR027417">
    <property type="entry name" value="P-loop_NTPase"/>
</dbReference>
<dbReference type="CDD" id="cd18809">
    <property type="entry name" value="SF1_C_RecD"/>
    <property type="match status" value="1"/>
</dbReference>
<dbReference type="Gene3D" id="2.30.30.940">
    <property type="match status" value="1"/>
</dbReference>
<dbReference type="RefSeq" id="WP_125129247.1">
    <property type="nucleotide sequence ID" value="NZ_RHJS01000002.1"/>
</dbReference>
<dbReference type="EMBL" id="RHJS01000002">
    <property type="protein sequence ID" value="RRK34076.1"/>
    <property type="molecule type" value="Genomic_DNA"/>
</dbReference>
<protein>
    <recommendedName>
        <fullName evidence="3">ATP-dependent RecD2 DNA helicase</fullName>
        <ecNumber evidence="3">5.6.2.3</ecNumber>
    </recommendedName>
    <alternativeName>
        <fullName evidence="3">DNA 5'-3' helicase subunit RecD2</fullName>
    </alternativeName>
</protein>
<dbReference type="CDD" id="cd17933">
    <property type="entry name" value="DEXSc_RecD-like"/>
    <property type="match status" value="1"/>
</dbReference>
<evidence type="ECO:0000313" key="7">
    <source>
        <dbReference type="EMBL" id="RRK34076.1"/>
    </source>
</evidence>
<dbReference type="GO" id="GO:0005524">
    <property type="term" value="F:ATP binding"/>
    <property type="evidence" value="ECO:0007669"/>
    <property type="project" value="UniProtKB-UniRule"/>
</dbReference>
<dbReference type="HAMAP" id="MF_01488">
    <property type="entry name" value="RecD2"/>
    <property type="match status" value="1"/>
</dbReference>
<keyword evidence="2 3" id="KW-0067">ATP-binding</keyword>
<dbReference type="InterPro" id="IPR006345">
    <property type="entry name" value="RecD2"/>
</dbReference>
<gene>
    <name evidence="3" type="primary">recD2</name>
    <name evidence="7" type="ORF">EBB54_24055</name>
</gene>
<dbReference type="SUPFAM" id="SSF52540">
    <property type="entry name" value="P-loop containing nucleoside triphosphate hydrolases"/>
    <property type="match status" value="1"/>
</dbReference>
<feature type="domain" description="ATP-dependent RecD2 DNA helicase-like helix-hairpin-helix" evidence="5">
    <location>
        <begin position="152"/>
        <end position="240"/>
    </location>
</feature>
<evidence type="ECO:0000313" key="8">
    <source>
        <dbReference type="Proteomes" id="UP000274920"/>
    </source>
</evidence>
<dbReference type="EC" id="5.6.2.3" evidence="3"/>
<comment type="similarity">
    <text evidence="3">Belongs to the RecD family. RecD2 subfamily.</text>
</comment>
<dbReference type="Pfam" id="PF13538">
    <property type="entry name" value="UvrD_C_2"/>
    <property type="match status" value="1"/>
</dbReference>
<keyword evidence="3" id="KW-0378">Hydrolase</keyword>